<dbReference type="EMBL" id="AGXS01000023">
    <property type="protein sequence ID" value="EIY46541.1"/>
    <property type="molecule type" value="Genomic_DNA"/>
</dbReference>
<evidence type="ECO:0000313" key="3">
    <source>
        <dbReference type="Proteomes" id="UP000003089"/>
    </source>
</evidence>
<dbReference type="HOGENOM" id="CLU_009583_28_3_10"/>
<accession>I9RTY5</accession>
<dbReference type="InterPro" id="IPR001296">
    <property type="entry name" value="Glyco_trans_1"/>
</dbReference>
<protein>
    <recommendedName>
        <fullName evidence="1">Glycosyl transferase family 1 domain-containing protein</fullName>
    </recommendedName>
</protein>
<keyword evidence="3" id="KW-1185">Reference proteome</keyword>
<dbReference type="Gene3D" id="3.40.50.2000">
    <property type="entry name" value="Glycogen Phosphorylase B"/>
    <property type="match status" value="2"/>
</dbReference>
<gene>
    <name evidence="2" type="ORF">HMPREF1068_03309</name>
</gene>
<reference evidence="2 3" key="1">
    <citation type="submission" date="2012-02" db="EMBL/GenBank/DDBJ databases">
        <title>The Genome Sequence of Bacteroides nordii CL02T12C05.</title>
        <authorList>
            <consortium name="The Broad Institute Genome Sequencing Platform"/>
            <person name="Earl A."/>
            <person name="Ward D."/>
            <person name="Feldgarden M."/>
            <person name="Gevers D."/>
            <person name="Zitomersky N.L."/>
            <person name="Coyne M.J."/>
            <person name="Comstock L.E."/>
            <person name="Young S.K."/>
            <person name="Zeng Q."/>
            <person name="Gargeya S."/>
            <person name="Fitzgerald M."/>
            <person name="Haas B."/>
            <person name="Abouelleil A."/>
            <person name="Alvarado L."/>
            <person name="Arachchi H.M."/>
            <person name="Berlin A."/>
            <person name="Chapman S.B."/>
            <person name="Gearin G."/>
            <person name="Goldberg J."/>
            <person name="Griggs A."/>
            <person name="Gujja S."/>
            <person name="Hansen M."/>
            <person name="Heiman D."/>
            <person name="Howarth C."/>
            <person name="Larimer J."/>
            <person name="Lui A."/>
            <person name="MacDonald P.J.P."/>
            <person name="McCowen C."/>
            <person name="Montmayeur A."/>
            <person name="Murphy C."/>
            <person name="Neiman D."/>
            <person name="Pearson M."/>
            <person name="Priest M."/>
            <person name="Roberts A."/>
            <person name="Saif S."/>
            <person name="Shea T."/>
            <person name="Sisk P."/>
            <person name="Stolte C."/>
            <person name="Sykes S."/>
            <person name="Wortman J."/>
            <person name="Nusbaum C."/>
            <person name="Birren B."/>
        </authorList>
    </citation>
    <scope>NUCLEOTIDE SEQUENCE [LARGE SCALE GENOMIC DNA]</scope>
    <source>
        <strain evidence="2 3">CL02T12C05</strain>
    </source>
</reference>
<sequence>MNILHINYSDTIGDRFNGFYMLDYSDVDFNIQMAVWKRNSNNKNVHLIPPRNPLLKFVIEKIIHLGVKLGLDHLISIGGSFLLSRQEYFRNADIVHLHIIHGDTNISVFTLPKICKKKRVIWTLHDQWAITGGCIHPFECKGGMVGCPTYCPHPRYNSLFKHSFPYFIWKIKKKCYSKSSLNLVVSTNWMNDKVNKSPILKHKPLNVIPFGVDIAKFNRKDRNICREKLGIPLDDFVITFRDSGLKHDIFKGLKYIKEALLNMNVVKSISLLIIEDGHGFDDLSSKYNIIKTGWIKSEELIEVMSCADVFLMPSIQESFGLMAIEAMACKLPVIVAEGTALPDIIGHEQGGLVVPAKDSNAILNAISFLIEHPIYTQDLGKNARRRVEELFTIDKCIESHKKLYSEVYNNISYE</sequence>
<dbReference type="AlphaFoldDB" id="I9RTY5"/>
<dbReference type="STRING" id="997884.HMPREF1068_03309"/>
<organism evidence="2 3">
    <name type="scientific">Bacteroides nordii CL02T12C05</name>
    <dbReference type="NCBI Taxonomy" id="997884"/>
    <lineage>
        <taxon>Bacteria</taxon>
        <taxon>Pseudomonadati</taxon>
        <taxon>Bacteroidota</taxon>
        <taxon>Bacteroidia</taxon>
        <taxon>Bacteroidales</taxon>
        <taxon>Bacteroidaceae</taxon>
        <taxon>Bacteroides</taxon>
    </lineage>
</organism>
<comment type="caution">
    <text evidence="2">The sequence shown here is derived from an EMBL/GenBank/DDBJ whole genome shotgun (WGS) entry which is preliminary data.</text>
</comment>
<name>I9RTY5_9BACE</name>
<dbReference type="eggNOG" id="COG0438">
    <property type="taxonomic scope" value="Bacteria"/>
</dbReference>
<dbReference type="PATRIC" id="fig|997884.3.peg.3388"/>
<evidence type="ECO:0000259" key="1">
    <source>
        <dbReference type="Pfam" id="PF00534"/>
    </source>
</evidence>
<feature type="domain" description="Glycosyl transferase family 1" evidence="1">
    <location>
        <begin position="226"/>
        <end position="386"/>
    </location>
</feature>
<dbReference type="RefSeq" id="WP_007486528.1">
    <property type="nucleotide sequence ID" value="NZ_JH724315.1"/>
</dbReference>
<proteinExistence type="predicted"/>
<dbReference type="SUPFAM" id="SSF53756">
    <property type="entry name" value="UDP-Glycosyltransferase/glycogen phosphorylase"/>
    <property type="match status" value="1"/>
</dbReference>
<dbReference type="GO" id="GO:0016757">
    <property type="term" value="F:glycosyltransferase activity"/>
    <property type="evidence" value="ECO:0007669"/>
    <property type="project" value="InterPro"/>
</dbReference>
<dbReference type="PANTHER" id="PTHR12526">
    <property type="entry name" value="GLYCOSYLTRANSFERASE"/>
    <property type="match status" value="1"/>
</dbReference>
<dbReference type="Proteomes" id="UP000003089">
    <property type="component" value="Unassembled WGS sequence"/>
</dbReference>
<evidence type="ECO:0000313" key="2">
    <source>
        <dbReference type="EMBL" id="EIY46541.1"/>
    </source>
</evidence>
<dbReference type="Pfam" id="PF00534">
    <property type="entry name" value="Glycos_transf_1"/>
    <property type="match status" value="1"/>
</dbReference>